<proteinExistence type="predicted"/>
<evidence type="ECO:0000313" key="2">
    <source>
        <dbReference type="Proteomes" id="UP000241071"/>
    </source>
</evidence>
<dbReference type="Proteomes" id="UP000241071">
    <property type="component" value="Segment"/>
</dbReference>
<evidence type="ECO:0000313" key="1">
    <source>
        <dbReference type="EMBL" id="AGF84814.1"/>
    </source>
</evidence>
<keyword evidence="2" id="KW-1185">Reference proteome</keyword>
<sequence>MDSVDKALVLKYFRKYFKNISDVELNNFDFYFQNQNLYMNKITPTDRLMSINNILSGGNENETNALMFFYNKVLRD</sequence>
<dbReference type="EMBL" id="KC008572">
    <property type="protein sequence ID" value="AGF84814.1"/>
    <property type="molecule type" value="Genomic_DNA"/>
</dbReference>
<gene>
    <name evidence="1" type="ORF">glt_00004</name>
</gene>
<organism evidence="1 2">
    <name type="scientific">Moumouvirus goulette</name>
    <dbReference type="NCBI Taxonomy" id="1247379"/>
    <lineage>
        <taxon>Viruses</taxon>
        <taxon>Varidnaviria</taxon>
        <taxon>Bamfordvirae</taxon>
        <taxon>Nucleocytoviricota</taxon>
        <taxon>Megaviricetes</taxon>
        <taxon>Imitervirales</taxon>
        <taxon>Mimiviridae</taxon>
        <taxon>Megamimivirinae</taxon>
        <taxon>Moumouvirus</taxon>
        <taxon>Moumouvirus goulettemassiliense</taxon>
    </lineage>
</organism>
<name>M1PAB3_9VIRU</name>
<protein>
    <submittedName>
        <fullName evidence="1">Uncharacterized protein</fullName>
    </submittedName>
</protein>
<accession>M1PAB3</accession>
<reference evidence="1 2" key="1">
    <citation type="submission" date="2012-10" db="EMBL/GenBank/DDBJ databases">
        <title>Complete genome sequence of Moumouvirus goulette.</title>
        <authorList>
            <person name="Fournous G."/>
            <person name="Bougalmi M."/>
            <person name="Colson P."/>
        </authorList>
    </citation>
    <scope>NUCLEOTIDE SEQUENCE [LARGE SCALE GENOMIC DNA]</scope>
</reference>